<feature type="chain" id="PRO_5042229180" description="Glycosyl transferase CAP10 domain-containing protein" evidence="1">
    <location>
        <begin position="30"/>
        <end position="483"/>
    </location>
</feature>
<dbReference type="Proteomes" id="UP001190700">
    <property type="component" value="Unassembled WGS sequence"/>
</dbReference>
<feature type="signal peptide" evidence="1">
    <location>
        <begin position="1"/>
        <end position="29"/>
    </location>
</feature>
<keyword evidence="4" id="KW-1185">Reference proteome</keyword>
<dbReference type="Pfam" id="PF05686">
    <property type="entry name" value="Glyco_transf_90"/>
    <property type="match status" value="1"/>
</dbReference>
<gene>
    <name evidence="3" type="ORF">CYMTET_47921</name>
</gene>
<protein>
    <recommendedName>
        <fullName evidence="2">Glycosyl transferase CAP10 domain-containing protein</fullName>
    </recommendedName>
</protein>
<evidence type="ECO:0000256" key="1">
    <source>
        <dbReference type="SAM" id="SignalP"/>
    </source>
</evidence>
<proteinExistence type="predicted"/>
<keyword evidence="1" id="KW-0732">Signal</keyword>
<dbReference type="InterPro" id="IPR006598">
    <property type="entry name" value="CAP10"/>
</dbReference>
<dbReference type="AlphaFoldDB" id="A0AAE0BT84"/>
<dbReference type="SMART" id="SM00672">
    <property type="entry name" value="CAP10"/>
    <property type="match status" value="1"/>
</dbReference>
<dbReference type="PANTHER" id="PTHR12203">
    <property type="entry name" value="KDEL LYS-ASP-GLU-LEU CONTAINING - RELATED"/>
    <property type="match status" value="1"/>
</dbReference>
<reference evidence="3 4" key="1">
    <citation type="journal article" date="2015" name="Genome Biol. Evol.">
        <title>Comparative Genomics of a Bacterivorous Green Alga Reveals Evolutionary Causalities and Consequences of Phago-Mixotrophic Mode of Nutrition.</title>
        <authorList>
            <person name="Burns J.A."/>
            <person name="Paasch A."/>
            <person name="Narechania A."/>
            <person name="Kim E."/>
        </authorList>
    </citation>
    <scope>NUCLEOTIDE SEQUENCE [LARGE SCALE GENOMIC DNA]</scope>
    <source>
        <strain evidence="3 4">PLY_AMNH</strain>
    </source>
</reference>
<dbReference type="EMBL" id="LGRX02033184">
    <property type="protein sequence ID" value="KAK3242383.1"/>
    <property type="molecule type" value="Genomic_DNA"/>
</dbReference>
<accession>A0AAE0BT84</accession>
<evidence type="ECO:0000313" key="4">
    <source>
        <dbReference type="Proteomes" id="UP001190700"/>
    </source>
</evidence>
<evidence type="ECO:0000313" key="3">
    <source>
        <dbReference type="EMBL" id="KAK3242383.1"/>
    </source>
</evidence>
<sequence>MLKSNNDMTKHICLISLLLSATAMTIANAAVPHACNLNFNPENGWKIHRLKESNKVTDHIWQQPADEELTRSLAQWKPGSLTEQAIFAAVEDVGVATGRNVSDPEDLYEHWQGMIIYNNSLYFTHVTWSQLGPGYKKKLFRNFMNSIVQSYKKDGCRLPDVFMMMNIESVFPSAQKEVETSNKSSSSTTARAPVMCIARNVMDAKKCTLVPNPYFKTLNAWQKMTAKIRRNCPMNLPTWRQRQDRALWRGKCGFSSCESSGPRMKLGMLSACGDNSQYLDVAFKEETGCHRMEIWVREKNCPWLTDNTSQLINKVLKGAVIDQASFCQAKYLVNMPGQYQGSYSRHLQYIMPTGSAILIWETLSEFDEFYYHHLRPGKDFLWVHGDKDNSSKSYQNATGSKHIVEVVKQLRQNERRAWRLGKAARRFFQHNLSADALKKFWLETIHMYAKLQGFAPHVPAEACAMTRDAVSDRIKQMVALREA</sequence>
<name>A0AAE0BT84_9CHLO</name>
<dbReference type="InterPro" id="IPR051091">
    <property type="entry name" value="O-Glucosyltr/Glycosyltrsf_90"/>
</dbReference>
<comment type="caution">
    <text evidence="3">The sequence shown here is derived from an EMBL/GenBank/DDBJ whole genome shotgun (WGS) entry which is preliminary data.</text>
</comment>
<organism evidence="3 4">
    <name type="scientific">Cymbomonas tetramitiformis</name>
    <dbReference type="NCBI Taxonomy" id="36881"/>
    <lineage>
        <taxon>Eukaryota</taxon>
        <taxon>Viridiplantae</taxon>
        <taxon>Chlorophyta</taxon>
        <taxon>Pyramimonadophyceae</taxon>
        <taxon>Pyramimonadales</taxon>
        <taxon>Pyramimonadaceae</taxon>
        <taxon>Cymbomonas</taxon>
    </lineage>
</organism>
<evidence type="ECO:0000259" key="2">
    <source>
        <dbReference type="SMART" id="SM00672"/>
    </source>
</evidence>
<feature type="domain" description="Glycosyl transferase CAP10" evidence="2">
    <location>
        <begin position="157"/>
        <end position="455"/>
    </location>
</feature>